<keyword evidence="2" id="KW-1185">Reference proteome</keyword>
<dbReference type="EMBL" id="KB469297">
    <property type="protein sequence ID" value="EPQ58783.1"/>
    <property type="molecule type" value="Genomic_DNA"/>
</dbReference>
<protein>
    <recommendedName>
        <fullName evidence="3">F-box domain-containing protein</fullName>
    </recommendedName>
</protein>
<evidence type="ECO:0008006" key="3">
    <source>
        <dbReference type="Google" id="ProtNLM"/>
    </source>
</evidence>
<dbReference type="AlphaFoldDB" id="S7QHR0"/>
<dbReference type="HOGENOM" id="CLU_071640_0_0_1"/>
<proteinExistence type="predicted"/>
<organism evidence="1 2">
    <name type="scientific">Gloeophyllum trabeum (strain ATCC 11539 / FP-39264 / Madison 617)</name>
    <name type="common">Brown rot fungus</name>
    <dbReference type="NCBI Taxonomy" id="670483"/>
    <lineage>
        <taxon>Eukaryota</taxon>
        <taxon>Fungi</taxon>
        <taxon>Dikarya</taxon>
        <taxon>Basidiomycota</taxon>
        <taxon>Agaricomycotina</taxon>
        <taxon>Agaricomycetes</taxon>
        <taxon>Gloeophyllales</taxon>
        <taxon>Gloeophyllaceae</taxon>
        <taxon>Gloeophyllum</taxon>
    </lineage>
</organism>
<evidence type="ECO:0000313" key="1">
    <source>
        <dbReference type="EMBL" id="EPQ58783.1"/>
    </source>
</evidence>
<dbReference type="RefSeq" id="XP_007861945.1">
    <property type="nucleotide sequence ID" value="XM_007863754.1"/>
</dbReference>
<evidence type="ECO:0000313" key="2">
    <source>
        <dbReference type="Proteomes" id="UP000030669"/>
    </source>
</evidence>
<dbReference type="GeneID" id="19301206"/>
<accession>S7QHR0</accession>
<dbReference type="OrthoDB" id="2748701at2759"/>
<dbReference type="Proteomes" id="UP000030669">
    <property type="component" value="Unassembled WGS sequence"/>
</dbReference>
<name>S7QHR0_GLOTA</name>
<dbReference type="KEGG" id="gtr:GLOTRDRAFT_125113"/>
<gene>
    <name evidence="1" type="ORF">GLOTRDRAFT_125113</name>
</gene>
<sequence>MDTLPLELIQHILSDACQDAGKTAASLRLVCKSCCALVERYRFRSVAITNSAKASRFLEICRASPGGGCGIRHLFMILTEQAPKVGVGEAIIQIAAPTIETLTLRLGMSNGASIYHTILSTPFPRLTHLTFAHPERPRYPLVPNDTSLRVDPPCLFPDLRYLRLAFGWSPLLDTAHQGLALFVARASPSKLTHVRLSDVKLTVRQIYVLRDVLGLPLPDFYQYQELQERTPQLPSSVRQYTVGVDTSFYVDRIRLASEIWEKAESVRQEVEGSEGTRLVLIPECQSETGREAREKWMDVRAGKKNAEHDWSESGVVGVQGWVDALENARGRQFNC</sequence>
<reference evidence="1 2" key="1">
    <citation type="journal article" date="2012" name="Science">
        <title>The Paleozoic origin of enzymatic lignin decomposition reconstructed from 31 fungal genomes.</title>
        <authorList>
            <person name="Floudas D."/>
            <person name="Binder M."/>
            <person name="Riley R."/>
            <person name="Barry K."/>
            <person name="Blanchette R.A."/>
            <person name="Henrissat B."/>
            <person name="Martinez A.T."/>
            <person name="Otillar R."/>
            <person name="Spatafora J.W."/>
            <person name="Yadav J.S."/>
            <person name="Aerts A."/>
            <person name="Benoit I."/>
            <person name="Boyd A."/>
            <person name="Carlson A."/>
            <person name="Copeland A."/>
            <person name="Coutinho P.M."/>
            <person name="de Vries R.P."/>
            <person name="Ferreira P."/>
            <person name="Findley K."/>
            <person name="Foster B."/>
            <person name="Gaskell J."/>
            <person name="Glotzer D."/>
            <person name="Gorecki P."/>
            <person name="Heitman J."/>
            <person name="Hesse C."/>
            <person name="Hori C."/>
            <person name="Igarashi K."/>
            <person name="Jurgens J.A."/>
            <person name="Kallen N."/>
            <person name="Kersten P."/>
            <person name="Kohler A."/>
            <person name="Kuees U."/>
            <person name="Kumar T.K.A."/>
            <person name="Kuo A."/>
            <person name="LaButti K."/>
            <person name="Larrondo L.F."/>
            <person name="Lindquist E."/>
            <person name="Ling A."/>
            <person name="Lombard V."/>
            <person name="Lucas S."/>
            <person name="Lundell T."/>
            <person name="Martin R."/>
            <person name="McLaughlin D.J."/>
            <person name="Morgenstern I."/>
            <person name="Morin E."/>
            <person name="Murat C."/>
            <person name="Nagy L.G."/>
            <person name="Nolan M."/>
            <person name="Ohm R.A."/>
            <person name="Patyshakuliyeva A."/>
            <person name="Rokas A."/>
            <person name="Ruiz-Duenas F.J."/>
            <person name="Sabat G."/>
            <person name="Salamov A."/>
            <person name="Samejima M."/>
            <person name="Schmutz J."/>
            <person name="Slot J.C."/>
            <person name="St John F."/>
            <person name="Stenlid J."/>
            <person name="Sun H."/>
            <person name="Sun S."/>
            <person name="Syed K."/>
            <person name="Tsang A."/>
            <person name="Wiebenga A."/>
            <person name="Young D."/>
            <person name="Pisabarro A."/>
            <person name="Eastwood D.C."/>
            <person name="Martin F."/>
            <person name="Cullen D."/>
            <person name="Grigoriev I.V."/>
            <person name="Hibbett D.S."/>
        </authorList>
    </citation>
    <scope>NUCLEOTIDE SEQUENCE [LARGE SCALE GENOMIC DNA]</scope>
    <source>
        <strain evidence="1 2">ATCC 11539</strain>
    </source>
</reference>
<dbReference type="OMA" id="RRYWVER"/>